<evidence type="ECO:0000256" key="2">
    <source>
        <dbReference type="ARBA" id="ARBA00022737"/>
    </source>
</evidence>
<evidence type="ECO:0000313" key="6">
    <source>
        <dbReference type="EnsemblProtists" id="EKX31866"/>
    </source>
</evidence>
<evidence type="ECO:0000313" key="5">
    <source>
        <dbReference type="EMBL" id="EKX31866.1"/>
    </source>
</evidence>
<dbReference type="SUPFAM" id="SSF47473">
    <property type="entry name" value="EF-hand"/>
    <property type="match status" value="1"/>
</dbReference>
<evidence type="ECO:0000256" key="3">
    <source>
        <dbReference type="ARBA" id="ARBA00022837"/>
    </source>
</evidence>
<dbReference type="PROSITE" id="PS50222">
    <property type="entry name" value="EF_HAND_2"/>
    <property type="match status" value="3"/>
</dbReference>
<dbReference type="RefSeq" id="XP_005818846.1">
    <property type="nucleotide sequence ID" value="XM_005818789.1"/>
</dbReference>
<name>L1I6L0_GUITC</name>
<dbReference type="HOGENOM" id="CLU_1258182_0_0_1"/>
<evidence type="ECO:0000256" key="1">
    <source>
        <dbReference type="ARBA" id="ARBA00022723"/>
    </source>
</evidence>
<proteinExistence type="predicted"/>
<dbReference type="STRING" id="905079.L1I6L0"/>
<feature type="domain" description="EF-hand" evidence="4">
    <location>
        <begin position="122"/>
        <end position="145"/>
    </location>
</feature>
<keyword evidence="3" id="KW-0106">Calcium</keyword>
<gene>
    <name evidence="5" type="ORF">GUITHDRAFT_156470</name>
</gene>
<accession>L1I6L0</accession>
<reference evidence="6" key="3">
    <citation type="submission" date="2015-06" db="UniProtKB">
        <authorList>
            <consortium name="EnsemblProtists"/>
        </authorList>
    </citation>
    <scope>IDENTIFICATION</scope>
</reference>
<dbReference type="PaxDb" id="55529-EKX31866"/>
<dbReference type="Pfam" id="PF13499">
    <property type="entry name" value="EF-hand_7"/>
    <property type="match status" value="1"/>
</dbReference>
<dbReference type="InterPro" id="IPR018247">
    <property type="entry name" value="EF_Hand_1_Ca_BS"/>
</dbReference>
<sequence length="220" mass="25554">MYNWNTATEKLRQNDDVWKVLRQQRKKRFDAILLTLSKIIFRLQLIKSGYHFHRRTSEIVEMEWEELFSKESPDVLLDLRAIFEIHDTDKSGMISCDEVKTIADDLGCHVSPGALQQLTSFMDVNRNGHIDFKEFATAMMFPADEGDELVNSLEQLFQFFDEDNSGVVDRKELLLRLERLGFDAESIEHLLQDITGSSRGGLDRKQFTQYFRSVLVNATP</sequence>
<keyword evidence="7" id="KW-1185">Reference proteome</keyword>
<dbReference type="AlphaFoldDB" id="L1I6L0"/>
<dbReference type="EMBL" id="JH993229">
    <property type="protein sequence ID" value="EKX31866.1"/>
    <property type="molecule type" value="Genomic_DNA"/>
</dbReference>
<dbReference type="KEGG" id="gtt:GUITHDRAFT_156470"/>
<dbReference type="Pfam" id="PF13202">
    <property type="entry name" value="EF-hand_5"/>
    <property type="match status" value="1"/>
</dbReference>
<keyword evidence="2" id="KW-0677">Repeat</keyword>
<dbReference type="Gene3D" id="1.10.238.10">
    <property type="entry name" value="EF-hand"/>
    <property type="match status" value="2"/>
</dbReference>
<dbReference type="InterPro" id="IPR011992">
    <property type="entry name" value="EF-hand-dom_pair"/>
</dbReference>
<dbReference type="eggNOG" id="KOG0032">
    <property type="taxonomic scope" value="Eukaryota"/>
</dbReference>
<dbReference type="PROSITE" id="PS00018">
    <property type="entry name" value="EF_HAND_1"/>
    <property type="match status" value="3"/>
</dbReference>
<dbReference type="PANTHER" id="PTHR45942">
    <property type="entry name" value="PROTEIN PHOSPATASE 3 REGULATORY SUBUNIT B ALPHA ISOFORM TYPE 1"/>
    <property type="match status" value="1"/>
</dbReference>
<evidence type="ECO:0000259" key="4">
    <source>
        <dbReference type="PROSITE" id="PS50222"/>
    </source>
</evidence>
<organism evidence="5">
    <name type="scientific">Guillardia theta (strain CCMP2712)</name>
    <name type="common">Cryptophyte</name>
    <dbReference type="NCBI Taxonomy" id="905079"/>
    <lineage>
        <taxon>Eukaryota</taxon>
        <taxon>Cryptophyceae</taxon>
        <taxon>Pyrenomonadales</taxon>
        <taxon>Geminigeraceae</taxon>
        <taxon>Guillardia</taxon>
    </lineage>
</organism>
<dbReference type="SMART" id="SM00054">
    <property type="entry name" value="EFh"/>
    <property type="match status" value="3"/>
</dbReference>
<dbReference type="EnsemblProtists" id="EKX31866">
    <property type="protein sequence ID" value="EKX31866"/>
    <property type="gene ID" value="GUITHDRAFT_156470"/>
</dbReference>
<dbReference type="GO" id="GO:0005509">
    <property type="term" value="F:calcium ion binding"/>
    <property type="evidence" value="ECO:0007669"/>
    <property type="project" value="InterPro"/>
</dbReference>
<dbReference type="GeneID" id="17288599"/>
<keyword evidence="1" id="KW-0479">Metal-binding</keyword>
<feature type="domain" description="EF-hand" evidence="4">
    <location>
        <begin position="148"/>
        <end position="183"/>
    </location>
</feature>
<reference evidence="5 7" key="1">
    <citation type="journal article" date="2012" name="Nature">
        <title>Algal genomes reveal evolutionary mosaicism and the fate of nucleomorphs.</title>
        <authorList>
            <consortium name="DOE Joint Genome Institute"/>
            <person name="Curtis B.A."/>
            <person name="Tanifuji G."/>
            <person name="Burki F."/>
            <person name="Gruber A."/>
            <person name="Irimia M."/>
            <person name="Maruyama S."/>
            <person name="Arias M.C."/>
            <person name="Ball S.G."/>
            <person name="Gile G.H."/>
            <person name="Hirakawa Y."/>
            <person name="Hopkins J.F."/>
            <person name="Kuo A."/>
            <person name="Rensing S.A."/>
            <person name="Schmutz J."/>
            <person name="Symeonidi A."/>
            <person name="Elias M."/>
            <person name="Eveleigh R.J."/>
            <person name="Herman E.K."/>
            <person name="Klute M.J."/>
            <person name="Nakayama T."/>
            <person name="Obornik M."/>
            <person name="Reyes-Prieto A."/>
            <person name="Armbrust E.V."/>
            <person name="Aves S.J."/>
            <person name="Beiko R.G."/>
            <person name="Coutinho P."/>
            <person name="Dacks J.B."/>
            <person name="Durnford D.G."/>
            <person name="Fast N.M."/>
            <person name="Green B.R."/>
            <person name="Grisdale C.J."/>
            <person name="Hempel F."/>
            <person name="Henrissat B."/>
            <person name="Hoppner M.P."/>
            <person name="Ishida K."/>
            <person name="Kim E."/>
            <person name="Koreny L."/>
            <person name="Kroth P.G."/>
            <person name="Liu Y."/>
            <person name="Malik S.B."/>
            <person name="Maier U.G."/>
            <person name="McRose D."/>
            <person name="Mock T."/>
            <person name="Neilson J.A."/>
            <person name="Onodera N.T."/>
            <person name="Poole A.M."/>
            <person name="Pritham E.J."/>
            <person name="Richards T.A."/>
            <person name="Rocap G."/>
            <person name="Roy S.W."/>
            <person name="Sarai C."/>
            <person name="Schaack S."/>
            <person name="Shirato S."/>
            <person name="Slamovits C.H."/>
            <person name="Spencer D.F."/>
            <person name="Suzuki S."/>
            <person name="Worden A.Z."/>
            <person name="Zauner S."/>
            <person name="Barry K."/>
            <person name="Bell C."/>
            <person name="Bharti A.K."/>
            <person name="Crow J.A."/>
            <person name="Grimwood J."/>
            <person name="Kramer R."/>
            <person name="Lindquist E."/>
            <person name="Lucas S."/>
            <person name="Salamov A."/>
            <person name="McFadden G.I."/>
            <person name="Lane C.E."/>
            <person name="Keeling P.J."/>
            <person name="Gray M.W."/>
            <person name="Grigoriev I.V."/>
            <person name="Archibald J.M."/>
        </authorList>
    </citation>
    <scope>NUCLEOTIDE SEQUENCE</scope>
    <source>
        <strain evidence="5 7">CCMP2712</strain>
    </source>
</reference>
<dbReference type="OrthoDB" id="26525at2759"/>
<evidence type="ECO:0000313" key="7">
    <source>
        <dbReference type="Proteomes" id="UP000011087"/>
    </source>
</evidence>
<dbReference type="InterPro" id="IPR002048">
    <property type="entry name" value="EF_hand_dom"/>
</dbReference>
<dbReference type="Proteomes" id="UP000011087">
    <property type="component" value="Unassembled WGS sequence"/>
</dbReference>
<reference evidence="7" key="2">
    <citation type="submission" date="2012-11" db="EMBL/GenBank/DDBJ databases">
        <authorList>
            <person name="Kuo A."/>
            <person name="Curtis B.A."/>
            <person name="Tanifuji G."/>
            <person name="Burki F."/>
            <person name="Gruber A."/>
            <person name="Irimia M."/>
            <person name="Maruyama S."/>
            <person name="Arias M.C."/>
            <person name="Ball S.G."/>
            <person name="Gile G.H."/>
            <person name="Hirakawa Y."/>
            <person name="Hopkins J.F."/>
            <person name="Rensing S.A."/>
            <person name="Schmutz J."/>
            <person name="Symeonidi A."/>
            <person name="Elias M."/>
            <person name="Eveleigh R.J."/>
            <person name="Herman E.K."/>
            <person name="Klute M.J."/>
            <person name="Nakayama T."/>
            <person name="Obornik M."/>
            <person name="Reyes-Prieto A."/>
            <person name="Armbrust E.V."/>
            <person name="Aves S.J."/>
            <person name="Beiko R.G."/>
            <person name="Coutinho P."/>
            <person name="Dacks J.B."/>
            <person name="Durnford D.G."/>
            <person name="Fast N.M."/>
            <person name="Green B.R."/>
            <person name="Grisdale C."/>
            <person name="Hempe F."/>
            <person name="Henrissat B."/>
            <person name="Hoppner M.P."/>
            <person name="Ishida K.-I."/>
            <person name="Kim E."/>
            <person name="Koreny L."/>
            <person name="Kroth P.G."/>
            <person name="Liu Y."/>
            <person name="Malik S.-B."/>
            <person name="Maier U.G."/>
            <person name="McRose D."/>
            <person name="Mock T."/>
            <person name="Neilson J.A."/>
            <person name="Onodera N.T."/>
            <person name="Poole A.M."/>
            <person name="Pritham E.J."/>
            <person name="Richards T.A."/>
            <person name="Rocap G."/>
            <person name="Roy S.W."/>
            <person name="Sarai C."/>
            <person name="Schaack S."/>
            <person name="Shirato S."/>
            <person name="Slamovits C.H."/>
            <person name="Spencer D.F."/>
            <person name="Suzuki S."/>
            <person name="Worden A.Z."/>
            <person name="Zauner S."/>
            <person name="Barry K."/>
            <person name="Bell C."/>
            <person name="Bharti A.K."/>
            <person name="Crow J.A."/>
            <person name="Grimwood J."/>
            <person name="Kramer R."/>
            <person name="Lindquist E."/>
            <person name="Lucas S."/>
            <person name="Salamov A."/>
            <person name="McFadden G.I."/>
            <person name="Lane C.E."/>
            <person name="Keeling P.J."/>
            <person name="Gray M.W."/>
            <person name="Grigoriev I.V."/>
            <person name="Archibald J.M."/>
        </authorList>
    </citation>
    <scope>NUCLEOTIDE SEQUENCE</scope>
    <source>
        <strain evidence="7">CCMP2712</strain>
    </source>
</reference>
<dbReference type="CDD" id="cd00051">
    <property type="entry name" value="EFh"/>
    <property type="match status" value="1"/>
</dbReference>
<feature type="domain" description="EF-hand" evidence="4">
    <location>
        <begin position="74"/>
        <end position="109"/>
    </location>
</feature>
<protein>
    <recommendedName>
        <fullName evidence="4">EF-hand domain-containing protein</fullName>
    </recommendedName>
</protein>